<dbReference type="Pfam" id="PF20091">
    <property type="entry name" value="Abhydrolase_10"/>
    <property type="match status" value="1"/>
</dbReference>
<name>A0A5N8WTM2_9ACTN</name>
<dbReference type="Proteomes" id="UP000373149">
    <property type="component" value="Unassembled WGS sequence"/>
</dbReference>
<organism evidence="2 3">
    <name type="scientific">Streptomyces acidicola</name>
    <dbReference type="NCBI Taxonomy" id="2596892"/>
    <lineage>
        <taxon>Bacteria</taxon>
        <taxon>Bacillati</taxon>
        <taxon>Actinomycetota</taxon>
        <taxon>Actinomycetes</taxon>
        <taxon>Kitasatosporales</taxon>
        <taxon>Streptomycetaceae</taxon>
        <taxon>Streptomyces</taxon>
    </lineage>
</organism>
<gene>
    <name evidence="2" type="ORF">FPZ41_18495</name>
</gene>
<dbReference type="EMBL" id="VMNX01000063">
    <property type="protein sequence ID" value="MPY50452.1"/>
    <property type="molecule type" value="Genomic_DNA"/>
</dbReference>
<reference evidence="2 3" key="1">
    <citation type="submission" date="2019-09" db="EMBL/GenBank/DDBJ databases">
        <authorList>
            <person name="Duangmal K."/>
            <person name="Teo W.F.A."/>
            <person name="Lipun K."/>
        </authorList>
    </citation>
    <scope>NUCLEOTIDE SEQUENCE [LARGE SCALE GENOMIC DNA]</scope>
    <source>
        <strain evidence="2 3">K1PN6</strain>
    </source>
</reference>
<protein>
    <recommendedName>
        <fullName evidence="1">Alpha/beta hydrolase domain-containing protein</fullName>
    </recommendedName>
</protein>
<dbReference type="InterPro" id="IPR045394">
    <property type="entry name" value="Abhydrolase_dom"/>
</dbReference>
<evidence type="ECO:0000259" key="1">
    <source>
        <dbReference type="Pfam" id="PF20091"/>
    </source>
</evidence>
<evidence type="ECO:0000313" key="2">
    <source>
        <dbReference type="EMBL" id="MPY50452.1"/>
    </source>
</evidence>
<dbReference type="RefSeq" id="WP_152864005.1">
    <property type="nucleotide sequence ID" value="NZ_VMNX01000063.1"/>
</dbReference>
<sequence length="262" mass="27990">MNAVAAADGAPQSPYMRPDGVPLTPEQVLRRPKSDPVFVDVAAYTDYYRLRASVSRGAKEVGDYHRYDWPAAHNPVLTAASADTAFQQFGCNNGEPIPLNPLHSQPYARALLVALERHLGIAGPTKPMPSERLFTAGERPADPALLNGLPDQEVTVPGTDADGIPLGGVRFPAADLPLGSPFPPAVTPVSTVSITAVCGNYGGWQPYSAQELLQRYSSLDDYLAAYDGLVTRLVGDGLLLDLDRQSLLDRAAAEWAQAPTKS</sequence>
<evidence type="ECO:0000313" key="3">
    <source>
        <dbReference type="Proteomes" id="UP000373149"/>
    </source>
</evidence>
<accession>A0A5N8WTM2</accession>
<keyword evidence="3" id="KW-1185">Reference proteome</keyword>
<comment type="caution">
    <text evidence="2">The sequence shown here is derived from an EMBL/GenBank/DDBJ whole genome shotgun (WGS) entry which is preliminary data.</text>
</comment>
<proteinExistence type="predicted"/>
<dbReference type="AlphaFoldDB" id="A0A5N8WTM2"/>
<feature type="domain" description="Alpha/beta hydrolase" evidence="1">
    <location>
        <begin position="74"/>
        <end position="248"/>
    </location>
</feature>